<feature type="transmembrane region" description="Helical" evidence="6">
    <location>
        <begin position="124"/>
        <end position="143"/>
    </location>
</feature>
<feature type="transmembrane region" description="Helical" evidence="6">
    <location>
        <begin position="221"/>
        <end position="238"/>
    </location>
</feature>
<feature type="compositionally biased region" description="Basic and acidic residues" evidence="5">
    <location>
        <begin position="493"/>
        <end position="509"/>
    </location>
</feature>
<keyword evidence="2 6" id="KW-0812">Transmembrane</keyword>
<organism evidence="8">
    <name type="scientific">Heliothis virescens</name>
    <name type="common">Tobacco budworm moth</name>
    <dbReference type="NCBI Taxonomy" id="7102"/>
    <lineage>
        <taxon>Eukaryota</taxon>
        <taxon>Metazoa</taxon>
        <taxon>Ecdysozoa</taxon>
        <taxon>Arthropoda</taxon>
        <taxon>Hexapoda</taxon>
        <taxon>Insecta</taxon>
        <taxon>Pterygota</taxon>
        <taxon>Neoptera</taxon>
        <taxon>Endopterygota</taxon>
        <taxon>Lepidoptera</taxon>
        <taxon>Glossata</taxon>
        <taxon>Ditrysia</taxon>
        <taxon>Noctuoidea</taxon>
        <taxon>Noctuidae</taxon>
        <taxon>Heliothinae</taxon>
        <taxon>Heliothis</taxon>
    </lineage>
</organism>
<dbReference type="InterPro" id="IPR011701">
    <property type="entry name" value="MFS"/>
</dbReference>
<feature type="transmembrane region" description="Helical" evidence="6">
    <location>
        <begin position="98"/>
        <end position="117"/>
    </location>
</feature>
<dbReference type="InterPro" id="IPR050382">
    <property type="entry name" value="MFS_Na/Anion_cotransporter"/>
</dbReference>
<feature type="region of interest" description="Disordered" evidence="5">
    <location>
        <begin position="475"/>
        <end position="509"/>
    </location>
</feature>
<dbReference type="EMBL" id="NWSH01001263">
    <property type="protein sequence ID" value="PCG71942.1"/>
    <property type="molecule type" value="Genomic_DNA"/>
</dbReference>
<reference evidence="8" key="1">
    <citation type="submission" date="2017-09" db="EMBL/GenBank/DDBJ databases">
        <title>Contemporary evolution of a Lepidopteran species, Heliothis virescens, in response to modern agricultural practices.</title>
        <authorList>
            <person name="Fritz M.L."/>
            <person name="Deyonke A.M."/>
            <person name="Papanicolaou A."/>
            <person name="Micinski S."/>
            <person name="Westbrook J."/>
            <person name="Gould F."/>
        </authorList>
    </citation>
    <scope>NUCLEOTIDE SEQUENCE [LARGE SCALE GENOMIC DNA]</scope>
    <source>
        <strain evidence="8">HvINT-</strain>
        <tissue evidence="8">Whole body</tissue>
    </source>
</reference>
<evidence type="ECO:0000256" key="1">
    <source>
        <dbReference type="ARBA" id="ARBA00004141"/>
    </source>
</evidence>
<evidence type="ECO:0000256" key="2">
    <source>
        <dbReference type="ARBA" id="ARBA00022692"/>
    </source>
</evidence>
<evidence type="ECO:0000256" key="6">
    <source>
        <dbReference type="SAM" id="Phobius"/>
    </source>
</evidence>
<dbReference type="GO" id="GO:0022857">
    <property type="term" value="F:transmembrane transporter activity"/>
    <property type="evidence" value="ECO:0007669"/>
    <property type="project" value="InterPro"/>
</dbReference>
<feature type="transmembrane region" description="Helical" evidence="6">
    <location>
        <begin position="380"/>
        <end position="400"/>
    </location>
</feature>
<dbReference type="STRING" id="7102.A0A2A4JKL3"/>
<dbReference type="InterPro" id="IPR020846">
    <property type="entry name" value="MFS_dom"/>
</dbReference>
<name>A0A2A4JKL3_HELVI</name>
<feature type="domain" description="Major facilitator superfamily (MFS) profile" evidence="7">
    <location>
        <begin position="50"/>
        <end position="473"/>
    </location>
</feature>
<evidence type="ECO:0000256" key="5">
    <source>
        <dbReference type="SAM" id="MobiDB-lite"/>
    </source>
</evidence>
<evidence type="ECO:0000256" key="4">
    <source>
        <dbReference type="ARBA" id="ARBA00023136"/>
    </source>
</evidence>
<proteinExistence type="predicted"/>
<comment type="caution">
    <text evidence="8">The sequence shown here is derived from an EMBL/GenBank/DDBJ whole genome shotgun (WGS) entry which is preliminary data.</text>
</comment>
<evidence type="ECO:0000313" key="8">
    <source>
        <dbReference type="EMBL" id="PCG71942.1"/>
    </source>
</evidence>
<dbReference type="GO" id="GO:0016020">
    <property type="term" value="C:membrane"/>
    <property type="evidence" value="ECO:0007669"/>
    <property type="project" value="UniProtKB-SubCell"/>
</dbReference>
<dbReference type="InterPro" id="IPR036259">
    <property type="entry name" value="MFS_trans_sf"/>
</dbReference>
<dbReference type="FunFam" id="1.20.1250.20:FF:000532">
    <property type="entry name" value="SLC (SoLute Carrier) homolog"/>
    <property type="match status" value="1"/>
</dbReference>
<dbReference type="AlphaFoldDB" id="A0A2A4JKL3"/>
<keyword evidence="3 6" id="KW-1133">Transmembrane helix</keyword>
<comment type="subcellular location">
    <subcellularLocation>
        <location evidence="1">Membrane</location>
        <topology evidence="1">Multi-pass membrane protein</topology>
    </subcellularLocation>
</comment>
<dbReference type="GO" id="GO:0006820">
    <property type="term" value="P:monoatomic anion transport"/>
    <property type="evidence" value="ECO:0007669"/>
    <property type="project" value="TreeGrafter"/>
</dbReference>
<feature type="transmembrane region" description="Helical" evidence="6">
    <location>
        <begin position="421"/>
        <end position="438"/>
    </location>
</feature>
<dbReference type="Pfam" id="PF07690">
    <property type="entry name" value="MFS_1"/>
    <property type="match status" value="1"/>
</dbReference>
<evidence type="ECO:0000256" key="3">
    <source>
        <dbReference type="ARBA" id="ARBA00022989"/>
    </source>
</evidence>
<feature type="transmembrane region" description="Helical" evidence="6">
    <location>
        <begin position="32"/>
        <end position="55"/>
    </location>
</feature>
<dbReference type="SUPFAM" id="SSF103473">
    <property type="entry name" value="MFS general substrate transporter"/>
    <property type="match status" value="1"/>
</dbReference>
<evidence type="ECO:0000259" key="7">
    <source>
        <dbReference type="PROSITE" id="PS50850"/>
    </source>
</evidence>
<protein>
    <recommendedName>
        <fullName evidence="7">Major facilitator superfamily (MFS) profile domain-containing protein</fullName>
    </recommendedName>
</protein>
<dbReference type="PANTHER" id="PTHR11662:SF280">
    <property type="entry name" value="FI21844P1-RELATED"/>
    <property type="match status" value="1"/>
</dbReference>
<feature type="transmembrane region" description="Helical" evidence="6">
    <location>
        <begin position="450"/>
        <end position="468"/>
    </location>
</feature>
<dbReference type="PANTHER" id="PTHR11662">
    <property type="entry name" value="SOLUTE CARRIER FAMILY 17"/>
    <property type="match status" value="1"/>
</dbReference>
<accession>A0A2A4JKL3</accession>
<keyword evidence="4 6" id="KW-0472">Membrane</keyword>
<dbReference type="PROSITE" id="PS50850">
    <property type="entry name" value="MFS"/>
    <property type="match status" value="1"/>
</dbReference>
<dbReference type="Gene3D" id="1.20.1250.20">
    <property type="entry name" value="MFS general substrate transporter like domains"/>
    <property type="match status" value="2"/>
</dbReference>
<feature type="transmembrane region" description="Helical" evidence="6">
    <location>
        <begin position="188"/>
        <end position="209"/>
    </location>
</feature>
<gene>
    <name evidence="8" type="ORF">B5V51_1323</name>
</gene>
<feature type="transmembrane region" description="Helical" evidence="6">
    <location>
        <begin position="319"/>
        <end position="344"/>
    </location>
</feature>
<sequence length="509" mass="56580">MEDRVETPNQDLKSAESKFKVAGWGYRHQQCFILFCTLTIAYSMRSCMGVALVAMTDFGDKGNDSKTLDFKTEGFSNSLMVVPPYPVLNWEKKIQDTVLASFFWGYMLLQIPAGHLAHRFGTRYLLTGAMMINCVVSILFPIATYYGGWVLSAICRVLQGLSQACIMPGLHTALGKWAPLNERGRMSAFVYGGQALGTVFGLPMTGFIASSSMGWPGIFRFYGVMSGAIGIFLWFMAADAPAQHPKISAAEKKYIEDELGSSDKNKRMAVPWGKILRHKGLYAIIISHVGHTWAQITLYSEVPAFMDKVMGVNIKANGLLTALPFLVMWFTNFFFSWMTDMLIVKKIMSVTNTRKFANSLGNVPAAIGLISLAYAPNNIYIVETILILTCAFKISAHLGFQVNHIDIAPNYAGTMMSLSNFISNLCASFCPIVTGYILTDVKDKHLWRQVFFVSAGMYLVTNVVYVAIGTAEKADWNDPPQEEHTDEESQPMVEKHNENGTKKKDESQC</sequence>